<dbReference type="InParanoid" id="A0A1D2VEL5"/>
<feature type="compositionally biased region" description="Acidic residues" evidence="5">
    <location>
        <begin position="1017"/>
        <end position="1032"/>
    </location>
</feature>
<proteinExistence type="predicted"/>
<evidence type="ECO:0000313" key="8">
    <source>
        <dbReference type="Proteomes" id="UP000095038"/>
    </source>
</evidence>
<feature type="compositionally biased region" description="Basic and acidic residues" evidence="5">
    <location>
        <begin position="1038"/>
        <end position="1064"/>
    </location>
</feature>
<dbReference type="RefSeq" id="XP_020046250.1">
    <property type="nucleotide sequence ID" value="XM_020195075.1"/>
</dbReference>
<dbReference type="Gene3D" id="3.30.420.40">
    <property type="match status" value="2"/>
</dbReference>
<organism evidence="7 8">
    <name type="scientific">Ascoidea rubescens DSM 1968</name>
    <dbReference type="NCBI Taxonomy" id="1344418"/>
    <lineage>
        <taxon>Eukaryota</taxon>
        <taxon>Fungi</taxon>
        <taxon>Dikarya</taxon>
        <taxon>Ascomycota</taxon>
        <taxon>Saccharomycotina</taxon>
        <taxon>Saccharomycetes</taxon>
        <taxon>Ascoideaceae</taxon>
        <taxon>Ascoidea</taxon>
    </lineage>
</organism>
<dbReference type="SUPFAM" id="SSF53067">
    <property type="entry name" value="Actin-like ATPase domain"/>
    <property type="match status" value="2"/>
</dbReference>
<evidence type="ECO:0000256" key="4">
    <source>
        <dbReference type="SAM" id="Coils"/>
    </source>
</evidence>
<feature type="compositionally biased region" description="Acidic residues" evidence="5">
    <location>
        <begin position="931"/>
        <end position="949"/>
    </location>
</feature>
<gene>
    <name evidence="7" type="ORF">ASCRUDRAFT_9135</name>
</gene>
<keyword evidence="1" id="KW-0547">Nucleotide-binding</keyword>
<keyword evidence="6" id="KW-0732">Signal</keyword>
<evidence type="ECO:0000256" key="2">
    <source>
        <dbReference type="ARBA" id="ARBA00022840"/>
    </source>
</evidence>
<dbReference type="GO" id="GO:0030968">
    <property type="term" value="P:endoplasmic reticulum unfolded protein response"/>
    <property type="evidence" value="ECO:0007669"/>
    <property type="project" value="TreeGrafter"/>
</dbReference>
<feature type="region of interest" description="Disordered" evidence="5">
    <location>
        <begin position="909"/>
        <end position="956"/>
    </location>
</feature>
<reference evidence="8" key="1">
    <citation type="submission" date="2016-05" db="EMBL/GenBank/DDBJ databases">
        <title>Comparative genomics of biotechnologically important yeasts.</title>
        <authorList>
            <consortium name="DOE Joint Genome Institute"/>
            <person name="Riley R."/>
            <person name="Haridas S."/>
            <person name="Wolfe K.H."/>
            <person name="Lopes M.R."/>
            <person name="Hittinger C.T."/>
            <person name="Goker M."/>
            <person name="Salamov A."/>
            <person name="Wisecaver J."/>
            <person name="Long T.M."/>
            <person name="Aerts A.L."/>
            <person name="Barry K."/>
            <person name="Choi C."/>
            <person name="Clum A."/>
            <person name="Coughlan A.Y."/>
            <person name="Deshpande S."/>
            <person name="Douglass A.P."/>
            <person name="Hanson S.J."/>
            <person name="Klenk H.-P."/>
            <person name="Labutti K."/>
            <person name="Lapidus A."/>
            <person name="Lindquist E."/>
            <person name="Lipzen A."/>
            <person name="Meier-Kolthoff J.P."/>
            <person name="Ohm R.A."/>
            <person name="Otillar R.P."/>
            <person name="Pangilinan J."/>
            <person name="Peng Y."/>
            <person name="Rokas A."/>
            <person name="Rosa C.A."/>
            <person name="Scheuner C."/>
            <person name="Sibirny A.A."/>
            <person name="Slot J.C."/>
            <person name="Stielow J.B."/>
            <person name="Sun H."/>
            <person name="Kurtzman C.P."/>
            <person name="Blackwell M."/>
            <person name="Grigoriev I.V."/>
            <person name="Jeffries T.W."/>
        </authorList>
    </citation>
    <scope>NUCLEOTIDE SEQUENCE [LARGE SCALE GENOMIC DNA]</scope>
    <source>
        <strain evidence="8">DSM 1968</strain>
    </source>
</reference>
<dbReference type="Proteomes" id="UP000095038">
    <property type="component" value="Unassembled WGS sequence"/>
</dbReference>
<accession>A0A1D2VEL5</accession>
<evidence type="ECO:0000256" key="1">
    <source>
        <dbReference type="ARBA" id="ARBA00022741"/>
    </source>
</evidence>
<keyword evidence="2" id="KW-0067">ATP-binding</keyword>
<keyword evidence="4" id="KW-0175">Coiled coil</keyword>
<dbReference type="GO" id="GO:0005524">
    <property type="term" value="F:ATP binding"/>
    <property type="evidence" value="ECO:0007669"/>
    <property type="project" value="UniProtKB-KW"/>
</dbReference>
<feature type="signal peptide" evidence="6">
    <location>
        <begin position="1"/>
        <end position="19"/>
    </location>
</feature>
<dbReference type="EMBL" id="KV454484">
    <property type="protein sequence ID" value="ODV59943.1"/>
    <property type="molecule type" value="Genomic_DNA"/>
</dbReference>
<evidence type="ECO:0000256" key="5">
    <source>
        <dbReference type="SAM" id="MobiDB-lite"/>
    </source>
</evidence>
<dbReference type="Pfam" id="PF00012">
    <property type="entry name" value="HSP70"/>
    <property type="match status" value="1"/>
</dbReference>
<dbReference type="Gene3D" id="3.30.30.30">
    <property type="match status" value="1"/>
</dbReference>
<name>A0A1D2VEL5_9ASCO</name>
<dbReference type="GO" id="GO:0140662">
    <property type="term" value="F:ATP-dependent protein folding chaperone"/>
    <property type="evidence" value="ECO:0007669"/>
    <property type="project" value="InterPro"/>
</dbReference>
<dbReference type="AlphaFoldDB" id="A0A1D2VEL5"/>
<keyword evidence="8" id="KW-1185">Reference proteome</keyword>
<dbReference type="STRING" id="1344418.A0A1D2VEL5"/>
<dbReference type="InterPro" id="IPR043129">
    <property type="entry name" value="ATPase_NBD"/>
</dbReference>
<keyword evidence="3" id="KW-0143">Chaperone</keyword>
<dbReference type="GeneID" id="30968711"/>
<dbReference type="PANTHER" id="PTHR45639:SF3">
    <property type="entry name" value="HYPOXIA UP-REGULATED PROTEIN 1"/>
    <property type="match status" value="1"/>
</dbReference>
<feature type="region of interest" description="Disordered" evidence="5">
    <location>
        <begin position="1005"/>
        <end position="1064"/>
    </location>
</feature>
<feature type="chain" id="PRO_5008910426" evidence="6">
    <location>
        <begin position="20"/>
        <end position="1064"/>
    </location>
</feature>
<sequence>MRYLIFLIGILSIFQFIDAAILGVDYGNDFTKSVLVGPNAPFEIVLTPESKRKEPSIFHISEIIPFDDSNSNNNNKNQLERFFGYASNSICLRNPLNCLSNLKKLVGNVFDEDLISNYLNYQNPNLLSYSKFSPNPKRNNSILFNINNANNAKSNNKNANNNFEIEELIAMSIIDINSRAAPLTPSKIDSISLSIPNYFNQQQRLSLKNSINLSNLNLVSLVNDGLAVMLNYIKNNLNNLNLIKDNKKVANYYIIYDMGSSLTQATLTKIYLNGEKNDKLSLEILDYDYNNQINGNYVTLNIFNLLKQKFIDNNQFTLDEIHDLNLNSKFLTKLWSYSNNIKLILSTNNDTFISIESLYNNIDFRSNLTRLELENSIDGDSRLSITNPISNLLLRNNLSIDDIESIVLNGGSTRVPMVKNYLNDFIQNNFKNSINNDKNNNIISKKNNADESVAFGTVLHGILTSKIYKTFDIDILDRSIYDYSIEISKIENKRYENENGNEKSSKQIIFAKGFVLNSSNIIELPLTDLFNNTEDFEISLLEDNKPFQIKSFTNISSLLNNYKSSHISKNDERFNQCILKNGLSYFGHFKLDYNRIFDLIKIEAKCDYINEKDNSKSSNFFQKILHKKTNEEDESDSDESEELIEIINNGNLTDFNSTLKSINKLESKLLEKNKKFNIPISSKAQYIGIRPLNYLEKENSKKRLQTILKNDKLRELKLSNLNILESDLYSLRSTLEDIQEEISKTNEDGIVDGSEFSKEILMKFKNNKQLFKNFNKLISHYLNWIEEESFQQSSIIKLNLREIEKKIEDVKIFKRYISKPLNISEYQQIYKDGLNINNKLQEFLLDVSDDINELRNLYLKSNFTQEMFEKDNGRVSSKSLNKIEELNIDKQVQVLINRLHDLSAVIEKESVRSDDKEDESEEKEEKSKEDDYNDDNDDNDDDDDDEDNENYDHSESKEIISNYKLVERIQSKIKEIEALKEKLEKEHGYRIKGIKRILDRRIKNKKKKEESTLSVENTEDLESTISVEDIETTNDSGKSNKQENGDFKSNEKVKEDLSNEHDEL</sequence>
<dbReference type="FunCoup" id="A0A1D2VEL5">
    <property type="interactions" value="214"/>
</dbReference>
<dbReference type="InterPro" id="IPR013126">
    <property type="entry name" value="Hsp_70_fam"/>
</dbReference>
<dbReference type="Gene3D" id="3.90.640.10">
    <property type="entry name" value="Actin, Chain A, domain 4"/>
    <property type="match status" value="1"/>
</dbReference>
<dbReference type="GO" id="GO:0034663">
    <property type="term" value="C:endoplasmic reticulum chaperone complex"/>
    <property type="evidence" value="ECO:0007669"/>
    <property type="project" value="TreeGrafter"/>
</dbReference>
<dbReference type="CDD" id="cd10230">
    <property type="entry name" value="ASKHA_NBD_HSP70_HYOU1"/>
    <property type="match status" value="1"/>
</dbReference>
<feature type="coiled-coil region" evidence="4">
    <location>
        <begin position="721"/>
        <end position="748"/>
    </location>
</feature>
<evidence type="ECO:0000256" key="3">
    <source>
        <dbReference type="ARBA" id="ARBA00023186"/>
    </source>
</evidence>
<protein>
    <submittedName>
        <fullName evidence="7">Actin-like ATPase domain-containing protein</fullName>
    </submittedName>
</protein>
<evidence type="ECO:0000313" key="7">
    <source>
        <dbReference type="EMBL" id="ODV59943.1"/>
    </source>
</evidence>
<dbReference type="OrthoDB" id="10262720at2759"/>
<dbReference type="PANTHER" id="PTHR45639">
    <property type="entry name" value="HSC70CB, ISOFORM G-RELATED"/>
    <property type="match status" value="1"/>
</dbReference>
<evidence type="ECO:0000256" key="6">
    <source>
        <dbReference type="SAM" id="SignalP"/>
    </source>
</evidence>